<dbReference type="InterPro" id="IPR032675">
    <property type="entry name" value="LRR_dom_sf"/>
</dbReference>
<dbReference type="PANTHER" id="PTHR24364">
    <property type="entry name" value="LP06937P"/>
    <property type="match status" value="1"/>
</dbReference>
<organism evidence="5 6">
    <name type="scientific">Setaria digitata</name>
    <dbReference type="NCBI Taxonomy" id="48799"/>
    <lineage>
        <taxon>Eukaryota</taxon>
        <taxon>Metazoa</taxon>
        <taxon>Ecdysozoa</taxon>
        <taxon>Nematoda</taxon>
        <taxon>Chromadorea</taxon>
        <taxon>Rhabditida</taxon>
        <taxon>Spirurina</taxon>
        <taxon>Spiruromorpha</taxon>
        <taxon>Filarioidea</taxon>
        <taxon>Setariidae</taxon>
        <taxon>Setaria</taxon>
    </lineage>
</organism>
<keyword evidence="3" id="KW-0677">Repeat</keyword>
<accession>A0A915PLD0</accession>
<dbReference type="Proteomes" id="UP000887581">
    <property type="component" value="Unplaced"/>
</dbReference>
<keyword evidence="5" id="KW-1185">Reference proteome</keyword>
<dbReference type="GO" id="GO:0016020">
    <property type="term" value="C:membrane"/>
    <property type="evidence" value="ECO:0007669"/>
    <property type="project" value="TreeGrafter"/>
</dbReference>
<dbReference type="InterPro" id="IPR003591">
    <property type="entry name" value="Leu-rich_rpt_typical-subtyp"/>
</dbReference>
<dbReference type="WBParaSite" id="sdigi.contig138.g5085.t1">
    <property type="protein sequence ID" value="sdigi.contig138.g5085.t1"/>
    <property type="gene ID" value="sdigi.contig138.g5085"/>
</dbReference>
<reference evidence="6" key="1">
    <citation type="submission" date="2022-11" db="UniProtKB">
        <authorList>
            <consortium name="WormBaseParasite"/>
        </authorList>
    </citation>
    <scope>IDENTIFICATION</scope>
</reference>
<dbReference type="SUPFAM" id="SSF52058">
    <property type="entry name" value="L domain-like"/>
    <property type="match status" value="1"/>
</dbReference>
<protein>
    <submittedName>
        <fullName evidence="6">Leucine-rich repeat-containing N-terminal plant-type domain-containing protein</fullName>
    </submittedName>
</protein>
<evidence type="ECO:0000313" key="6">
    <source>
        <dbReference type="WBParaSite" id="sdigi.contig138.g5085.t1"/>
    </source>
</evidence>
<keyword evidence="1" id="KW-0433">Leucine-rich repeat</keyword>
<name>A0A915PLD0_9BILA</name>
<evidence type="ECO:0000256" key="4">
    <source>
        <dbReference type="SAM" id="SignalP"/>
    </source>
</evidence>
<evidence type="ECO:0000313" key="5">
    <source>
        <dbReference type="Proteomes" id="UP000887581"/>
    </source>
</evidence>
<dbReference type="Pfam" id="PF13855">
    <property type="entry name" value="LRR_8"/>
    <property type="match status" value="1"/>
</dbReference>
<evidence type="ECO:0000256" key="3">
    <source>
        <dbReference type="ARBA" id="ARBA00022737"/>
    </source>
</evidence>
<dbReference type="PANTHER" id="PTHR24364:SF18">
    <property type="entry name" value="LP06937P"/>
    <property type="match status" value="1"/>
</dbReference>
<feature type="chain" id="PRO_5037218857" evidence="4">
    <location>
        <begin position="26"/>
        <end position="388"/>
    </location>
</feature>
<dbReference type="SMART" id="SM00369">
    <property type="entry name" value="LRR_TYP"/>
    <property type="match status" value="4"/>
</dbReference>
<proteinExistence type="predicted"/>
<evidence type="ECO:0000256" key="1">
    <source>
        <dbReference type="ARBA" id="ARBA00022614"/>
    </source>
</evidence>
<sequence>MLLIIALLHVVRLFLAFCAFGAVKAKRQTISEEDPNSRFQCQGSLGDYAACQCREEDSELSCINAQFVDTDIFLHVNNYYRHLRKITFHGNNFQDLPNSPLFGRNEHENLEVLNISANYIVNLHSNALRGMPNLLVLDLSNNEIVLKEEDISFLSHTPKLKQLYLRRAFTLLVNRTVQFSLMMRLFTNANLQQLNVTFSRYSDMFENTVISNSRWFDSRYTVVYAVMHTYIDLSYNYFTTLPYTLPCPFSSLRYLDLRQNFLQTINLNTTCLSKIETIDLSRNHIRQLDETFRQGIGKYAQPNSLLLRNSFYCNCESITYIQWIRATNKIRDKKQLSCHRASPPEYTGTELINVPLDKLDCTVSLTATPNAGNTVFTATVFFFTVLFW</sequence>
<feature type="signal peptide" evidence="4">
    <location>
        <begin position="1"/>
        <end position="25"/>
    </location>
</feature>
<dbReference type="Gene3D" id="3.80.10.10">
    <property type="entry name" value="Ribonuclease Inhibitor"/>
    <property type="match status" value="1"/>
</dbReference>
<keyword evidence="2 4" id="KW-0732">Signal</keyword>
<evidence type="ECO:0000256" key="2">
    <source>
        <dbReference type="ARBA" id="ARBA00022729"/>
    </source>
</evidence>
<dbReference type="InterPro" id="IPR001611">
    <property type="entry name" value="Leu-rich_rpt"/>
</dbReference>
<dbReference type="AlphaFoldDB" id="A0A915PLD0"/>
<dbReference type="InterPro" id="IPR052286">
    <property type="entry name" value="Wnt_signaling_inhibitor"/>
</dbReference>